<organism evidence="1 2">
    <name type="scientific">Populus alba</name>
    <name type="common">White poplar</name>
    <dbReference type="NCBI Taxonomy" id="43335"/>
    <lineage>
        <taxon>Eukaryota</taxon>
        <taxon>Viridiplantae</taxon>
        <taxon>Streptophyta</taxon>
        <taxon>Embryophyta</taxon>
        <taxon>Tracheophyta</taxon>
        <taxon>Spermatophyta</taxon>
        <taxon>Magnoliopsida</taxon>
        <taxon>eudicotyledons</taxon>
        <taxon>Gunneridae</taxon>
        <taxon>Pentapetalae</taxon>
        <taxon>rosids</taxon>
        <taxon>fabids</taxon>
        <taxon>Malpighiales</taxon>
        <taxon>Salicaceae</taxon>
        <taxon>Saliceae</taxon>
        <taxon>Populus</taxon>
    </lineage>
</organism>
<sequence length="159" mass="17368">MQIQLLSLTGQGSVSELASPPSADNSICKTLVETYGYACEEHTTLLSSVTIQSRRSDVYPKFFFLTDGISIGCRQQQKMDSFLAHREFQRGGTLRKKPTVLGTLIVLAALSKDQSLKMLRSAALFSPTAYLGQITSPVAKVSADIVTVNVNAKIIYVDY</sequence>
<reference evidence="1 2" key="1">
    <citation type="journal article" date="2024" name="Plant Biotechnol. J.">
        <title>Genome and CRISPR/Cas9 system of a widespread forest tree (Populus alba) in the world.</title>
        <authorList>
            <person name="Liu Y.J."/>
            <person name="Jiang P.F."/>
            <person name="Han X.M."/>
            <person name="Li X.Y."/>
            <person name="Wang H.M."/>
            <person name="Wang Y.J."/>
            <person name="Wang X.X."/>
            <person name="Zeng Q.Y."/>
        </authorList>
    </citation>
    <scope>NUCLEOTIDE SEQUENCE [LARGE SCALE GENOMIC DNA]</scope>
    <source>
        <strain evidence="2">cv. PAL-ZL1</strain>
    </source>
</reference>
<accession>A0ACC4B324</accession>
<gene>
    <name evidence="1" type="ORF">D5086_026867</name>
</gene>
<evidence type="ECO:0000313" key="1">
    <source>
        <dbReference type="EMBL" id="KAL3572963.1"/>
    </source>
</evidence>
<comment type="caution">
    <text evidence="1">The sequence shown here is derived from an EMBL/GenBank/DDBJ whole genome shotgun (WGS) entry which is preliminary data.</text>
</comment>
<proteinExistence type="predicted"/>
<dbReference type="EMBL" id="RCHU02000014">
    <property type="protein sequence ID" value="KAL3572963.1"/>
    <property type="molecule type" value="Genomic_DNA"/>
</dbReference>
<dbReference type="Proteomes" id="UP000309997">
    <property type="component" value="Unassembled WGS sequence"/>
</dbReference>
<keyword evidence="2" id="KW-1185">Reference proteome</keyword>
<name>A0ACC4B324_POPAL</name>
<protein>
    <submittedName>
        <fullName evidence="1">Uncharacterized protein</fullName>
    </submittedName>
</protein>
<evidence type="ECO:0000313" key="2">
    <source>
        <dbReference type="Proteomes" id="UP000309997"/>
    </source>
</evidence>